<gene>
    <name evidence="3" type="ORF">RDB_LOCUS84842</name>
</gene>
<keyword evidence="2" id="KW-0812">Transmembrane</keyword>
<evidence type="ECO:0000313" key="3">
    <source>
        <dbReference type="EMBL" id="CAE6478488.1"/>
    </source>
</evidence>
<proteinExistence type="predicted"/>
<evidence type="ECO:0000256" key="2">
    <source>
        <dbReference type="SAM" id="Phobius"/>
    </source>
</evidence>
<sequence length="397" mass="44861">MKSTDCGGRASSHHSIQLLVEIDPADRPRLVVKYIPGDDIVDPRFDSTGLWQECHFESNNVELLRETSRFRSLILYNCGSLMLPLGSDTMAAFYFELRRGDTQLTSIPSPYIWLSNGEEQRQDANPRLTYTQAVRSYLPLWELRPGFHVEAEAKLITRKLIKSSIWRDIILNTDPIYSTLSLYPIFDLGTSNYSNRSIASARISTRLKPGFVYLRDRITPPYQSSRDMCDFIEDYRSGTIFDVLGSVGGLFALLQAIHIFLFGRPLFWGLTGAKLISPFGLLGGISSKKFKRRLGKQYHRRSTEDNSIKIQIEEFLRDFIIDFGPAEINPDLHSPRSSGLPSPELTVEGDEQHDSPIPLARMGSDTASRPVSQGENDRDSGDDRNTIRSSECVDEVV</sequence>
<feature type="compositionally biased region" description="Polar residues" evidence="1">
    <location>
        <begin position="365"/>
        <end position="374"/>
    </location>
</feature>
<feature type="transmembrane region" description="Helical" evidence="2">
    <location>
        <begin position="267"/>
        <end position="286"/>
    </location>
</feature>
<reference evidence="3" key="1">
    <citation type="submission" date="2021-01" db="EMBL/GenBank/DDBJ databases">
        <authorList>
            <person name="Kaushik A."/>
        </authorList>
    </citation>
    <scope>NUCLEOTIDE SEQUENCE</scope>
    <source>
        <strain evidence="3">AG6-10EEA</strain>
    </source>
</reference>
<evidence type="ECO:0000313" key="4">
    <source>
        <dbReference type="Proteomes" id="UP000663853"/>
    </source>
</evidence>
<organism evidence="3 4">
    <name type="scientific">Rhizoctonia solani</name>
    <dbReference type="NCBI Taxonomy" id="456999"/>
    <lineage>
        <taxon>Eukaryota</taxon>
        <taxon>Fungi</taxon>
        <taxon>Dikarya</taxon>
        <taxon>Basidiomycota</taxon>
        <taxon>Agaricomycotina</taxon>
        <taxon>Agaricomycetes</taxon>
        <taxon>Cantharellales</taxon>
        <taxon>Ceratobasidiaceae</taxon>
        <taxon>Rhizoctonia</taxon>
    </lineage>
</organism>
<evidence type="ECO:0000256" key="1">
    <source>
        <dbReference type="SAM" id="MobiDB-lite"/>
    </source>
</evidence>
<name>A0A8H3H3G8_9AGAM</name>
<protein>
    <submittedName>
        <fullName evidence="3">Uncharacterized protein</fullName>
    </submittedName>
</protein>
<dbReference type="EMBL" id="CAJMXA010002262">
    <property type="protein sequence ID" value="CAE6478488.1"/>
    <property type="molecule type" value="Genomic_DNA"/>
</dbReference>
<keyword evidence="2" id="KW-1133">Transmembrane helix</keyword>
<feature type="region of interest" description="Disordered" evidence="1">
    <location>
        <begin position="331"/>
        <end position="397"/>
    </location>
</feature>
<dbReference type="AlphaFoldDB" id="A0A8H3H3G8"/>
<comment type="caution">
    <text evidence="3">The sequence shown here is derived from an EMBL/GenBank/DDBJ whole genome shotgun (WGS) entry which is preliminary data.</text>
</comment>
<feature type="transmembrane region" description="Helical" evidence="2">
    <location>
        <begin position="240"/>
        <end position="261"/>
    </location>
</feature>
<keyword evidence="2" id="KW-0472">Membrane</keyword>
<dbReference type="Proteomes" id="UP000663853">
    <property type="component" value="Unassembled WGS sequence"/>
</dbReference>
<feature type="compositionally biased region" description="Basic and acidic residues" evidence="1">
    <location>
        <begin position="375"/>
        <end position="386"/>
    </location>
</feature>
<accession>A0A8H3H3G8</accession>